<dbReference type="FunFam" id="3.30.70.1230:FF:000004">
    <property type="entry name" value="Guanylate cyclase"/>
    <property type="match status" value="1"/>
</dbReference>
<dbReference type="PANTHER" id="PTHR11920">
    <property type="entry name" value="GUANYLYL CYCLASE"/>
    <property type="match status" value="1"/>
</dbReference>
<sequence>MLAMMEKYANNLEALVDERTDQLIEEKKKTDALLYEMLPKYVADQLKKGNKVEAESFDCVTIYFSDIVGFTTMSAQSSPLQVVDFLNDLYTCFDSIIENYDVYKVETIGDAYMVVSGLPIKNGNNHAAEIASMALHLLEAIKKFVIRHRPNDSLMLRIGLHSGAVCAGVVGQKMPRYCLFGDTVNTASRMESTGLPLRIHCSEACKQLLDTLGGYILEERGVISIKGKGEMSTYWLVGQEKYRENKPQKQNHTIQTPDVLRSVTRSSLRHSKLSRFNPNRRLSLESQKKIRFAPSSPKSFALKPSPNENASSRDKFESGVELDESLSNQQDFPSSTPPIRLMAKRNSCPCLGQTCDQCVKSQKDVFEFVTPRLVLEGVPSEELGHTNIYSQRNYPGWRRMSRFSSFVSCLGSGEGSEFEAYDKIAHSQEPNKHLSIIGHSESEPFLPHLRYSNHSGSTDQAV</sequence>
<dbReference type="InterPro" id="IPR011645">
    <property type="entry name" value="HNOB_dom_associated"/>
</dbReference>
<comment type="caution">
    <text evidence="16">The sequence shown here is derived from an EMBL/GenBank/DDBJ whole genome shotgun (WGS) entry which is preliminary data.</text>
</comment>
<accession>A0A8X7CBA1</accession>
<keyword evidence="8" id="KW-0472">Membrane</keyword>
<dbReference type="GO" id="GO:0004016">
    <property type="term" value="F:adenylate cyclase activity"/>
    <property type="evidence" value="ECO:0007669"/>
    <property type="project" value="TreeGrafter"/>
</dbReference>
<dbReference type="Gene3D" id="6.10.250.780">
    <property type="match status" value="1"/>
</dbReference>
<dbReference type="AlphaFoldDB" id="A0A8X7CBA1"/>
<dbReference type="Proteomes" id="UP000886998">
    <property type="component" value="Unassembled WGS sequence"/>
</dbReference>
<comment type="subcellular location">
    <subcellularLocation>
        <location evidence="1">Membrane</location>
        <topology evidence="1">Single-pass type I membrane protein</topology>
    </subcellularLocation>
</comment>
<dbReference type="SMART" id="SM00044">
    <property type="entry name" value="CYCc"/>
    <property type="match status" value="1"/>
</dbReference>
<dbReference type="InterPro" id="IPR029787">
    <property type="entry name" value="Nucleotide_cyclase"/>
</dbReference>
<keyword evidence="10" id="KW-0325">Glycoprotein</keyword>
<dbReference type="GO" id="GO:0005886">
    <property type="term" value="C:plasma membrane"/>
    <property type="evidence" value="ECO:0007669"/>
    <property type="project" value="TreeGrafter"/>
</dbReference>
<dbReference type="GO" id="GO:0007168">
    <property type="term" value="P:receptor guanylyl cyclase signaling pathway"/>
    <property type="evidence" value="ECO:0007669"/>
    <property type="project" value="TreeGrafter"/>
</dbReference>
<keyword evidence="7" id="KW-0342">GTP-binding</keyword>
<evidence type="ECO:0000256" key="14">
    <source>
        <dbReference type="SAM" id="MobiDB-lite"/>
    </source>
</evidence>
<dbReference type="SUPFAM" id="SSF55073">
    <property type="entry name" value="Nucleotide cyclase"/>
    <property type="match status" value="1"/>
</dbReference>
<organism evidence="16 17">
    <name type="scientific">Trichonephila inaurata madagascariensis</name>
    <dbReference type="NCBI Taxonomy" id="2747483"/>
    <lineage>
        <taxon>Eukaryota</taxon>
        <taxon>Metazoa</taxon>
        <taxon>Ecdysozoa</taxon>
        <taxon>Arthropoda</taxon>
        <taxon>Chelicerata</taxon>
        <taxon>Arachnida</taxon>
        <taxon>Araneae</taxon>
        <taxon>Araneomorphae</taxon>
        <taxon>Entelegynae</taxon>
        <taxon>Araneoidea</taxon>
        <taxon>Nephilidae</taxon>
        <taxon>Trichonephila</taxon>
        <taxon>Trichonephila inaurata</taxon>
    </lineage>
</organism>
<evidence type="ECO:0000256" key="2">
    <source>
        <dbReference type="ARBA" id="ARBA00012202"/>
    </source>
</evidence>
<proteinExistence type="inferred from homology"/>
<dbReference type="Pfam" id="PF00211">
    <property type="entry name" value="Guanylate_cyc"/>
    <property type="match status" value="1"/>
</dbReference>
<dbReference type="PANTHER" id="PTHR11920:SF335">
    <property type="entry name" value="GUANYLATE CYCLASE"/>
    <property type="match status" value="1"/>
</dbReference>
<evidence type="ECO:0000313" key="17">
    <source>
        <dbReference type="Proteomes" id="UP000886998"/>
    </source>
</evidence>
<keyword evidence="5" id="KW-0547">Nucleotide-binding</keyword>
<keyword evidence="3" id="KW-0812">Transmembrane</keyword>
<dbReference type="GO" id="GO:0004383">
    <property type="term" value="F:guanylate cyclase activity"/>
    <property type="evidence" value="ECO:0007669"/>
    <property type="project" value="UniProtKB-EC"/>
</dbReference>
<dbReference type="EMBL" id="BMAV01015534">
    <property type="protein sequence ID" value="GFY65059.1"/>
    <property type="molecule type" value="Genomic_DNA"/>
</dbReference>
<dbReference type="CDD" id="cd07302">
    <property type="entry name" value="CHD"/>
    <property type="match status" value="1"/>
</dbReference>
<dbReference type="InterPro" id="IPR050401">
    <property type="entry name" value="Cyclic_nucleotide_synthase"/>
</dbReference>
<evidence type="ECO:0000256" key="12">
    <source>
        <dbReference type="ARBA" id="ARBA00023293"/>
    </source>
</evidence>
<dbReference type="GO" id="GO:0035556">
    <property type="term" value="P:intracellular signal transduction"/>
    <property type="evidence" value="ECO:0007669"/>
    <property type="project" value="InterPro"/>
</dbReference>
<dbReference type="PROSITE" id="PS50125">
    <property type="entry name" value="GUANYLATE_CYCLASE_2"/>
    <property type="match status" value="1"/>
</dbReference>
<evidence type="ECO:0000259" key="15">
    <source>
        <dbReference type="PROSITE" id="PS50125"/>
    </source>
</evidence>
<evidence type="ECO:0000256" key="10">
    <source>
        <dbReference type="ARBA" id="ARBA00023180"/>
    </source>
</evidence>
<gene>
    <name evidence="16" type="primary">Gyc32E</name>
    <name evidence="16" type="ORF">TNIN_416381</name>
</gene>
<feature type="compositionally biased region" description="Polar residues" evidence="14">
    <location>
        <begin position="325"/>
        <end position="334"/>
    </location>
</feature>
<keyword evidence="4" id="KW-0732">Signal</keyword>
<dbReference type="InterPro" id="IPR001054">
    <property type="entry name" value="A/G_cyclase"/>
</dbReference>
<evidence type="ECO:0000256" key="4">
    <source>
        <dbReference type="ARBA" id="ARBA00022729"/>
    </source>
</evidence>
<evidence type="ECO:0000256" key="3">
    <source>
        <dbReference type="ARBA" id="ARBA00022692"/>
    </source>
</evidence>
<feature type="domain" description="Guanylate cyclase" evidence="15">
    <location>
        <begin position="61"/>
        <end position="191"/>
    </location>
</feature>
<evidence type="ECO:0000256" key="5">
    <source>
        <dbReference type="ARBA" id="ARBA00022741"/>
    </source>
</evidence>
<keyword evidence="6" id="KW-1133">Transmembrane helix</keyword>
<comment type="similarity">
    <text evidence="13">Belongs to the adenylyl cyclase class-4/guanylyl cyclase family.</text>
</comment>
<dbReference type="Pfam" id="PF07701">
    <property type="entry name" value="HNOBA"/>
    <property type="match status" value="1"/>
</dbReference>
<evidence type="ECO:0000256" key="13">
    <source>
        <dbReference type="RuleBase" id="RU000405"/>
    </source>
</evidence>
<keyword evidence="9" id="KW-0675">Receptor</keyword>
<evidence type="ECO:0000256" key="8">
    <source>
        <dbReference type="ARBA" id="ARBA00023136"/>
    </source>
</evidence>
<evidence type="ECO:0000256" key="9">
    <source>
        <dbReference type="ARBA" id="ARBA00023170"/>
    </source>
</evidence>
<keyword evidence="17" id="KW-1185">Reference proteome</keyword>
<dbReference type="GO" id="GO:0005525">
    <property type="term" value="F:GTP binding"/>
    <property type="evidence" value="ECO:0007669"/>
    <property type="project" value="UniProtKB-KW"/>
</dbReference>
<reference evidence="16" key="1">
    <citation type="submission" date="2020-08" db="EMBL/GenBank/DDBJ databases">
        <title>Multicomponent nature underlies the extraordinary mechanical properties of spider dragline silk.</title>
        <authorList>
            <person name="Kono N."/>
            <person name="Nakamura H."/>
            <person name="Mori M."/>
            <person name="Yoshida Y."/>
            <person name="Ohtoshi R."/>
            <person name="Malay A.D."/>
            <person name="Moran D.A.P."/>
            <person name="Tomita M."/>
            <person name="Numata K."/>
            <person name="Arakawa K."/>
        </authorList>
    </citation>
    <scope>NUCLEOTIDE SEQUENCE</scope>
</reference>
<evidence type="ECO:0000313" key="16">
    <source>
        <dbReference type="EMBL" id="GFY65059.1"/>
    </source>
</evidence>
<evidence type="ECO:0000256" key="7">
    <source>
        <dbReference type="ARBA" id="ARBA00023134"/>
    </source>
</evidence>
<dbReference type="GO" id="GO:0001653">
    <property type="term" value="F:peptide receptor activity"/>
    <property type="evidence" value="ECO:0007669"/>
    <property type="project" value="TreeGrafter"/>
</dbReference>
<name>A0A8X7CBA1_9ARAC</name>
<evidence type="ECO:0000256" key="11">
    <source>
        <dbReference type="ARBA" id="ARBA00023239"/>
    </source>
</evidence>
<dbReference type="InterPro" id="IPR018297">
    <property type="entry name" value="A/G_cyclase_CS"/>
</dbReference>
<dbReference type="OrthoDB" id="6498830at2759"/>
<dbReference type="Gene3D" id="3.30.70.1230">
    <property type="entry name" value="Nucleotide cyclase"/>
    <property type="match status" value="1"/>
</dbReference>
<dbReference type="EC" id="4.6.1.2" evidence="2"/>
<dbReference type="PROSITE" id="PS00452">
    <property type="entry name" value="GUANYLATE_CYCLASE_1"/>
    <property type="match status" value="1"/>
</dbReference>
<keyword evidence="12" id="KW-0141">cGMP biosynthesis</keyword>
<feature type="region of interest" description="Disordered" evidence="14">
    <location>
        <begin position="295"/>
        <end position="336"/>
    </location>
</feature>
<keyword evidence="11 13" id="KW-0456">Lyase</keyword>
<evidence type="ECO:0000256" key="1">
    <source>
        <dbReference type="ARBA" id="ARBA00004479"/>
    </source>
</evidence>
<protein>
    <recommendedName>
        <fullName evidence="2">guanylate cyclase</fullName>
        <ecNumber evidence="2">4.6.1.2</ecNumber>
    </recommendedName>
</protein>
<evidence type="ECO:0000256" key="6">
    <source>
        <dbReference type="ARBA" id="ARBA00022989"/>
    </source>
</evidence>